<reference evidence="1 2" key="1">
    <citation type="submission" date="2024-05" db="EMBL/GenBank/DDBJ databases">
        <title>Genome sequencing and assembly of Indian major carp, Cirrhinus mrigala (Hamilton, 1822).</title>
        <authorList>
            <person name="Mohindra V."/>
            <person name="Chowdhury L.M."/>
            <person name="Lal K."/>
            <person name="Jena J.K."/>
        </authorList>
    </citation>
    <scope>NUCLEOTIDE SEQUENCE [LARGE SCALE GENOMIC DNA]</scope>
    <source>
        <strain evidence="1">CM1030</strain>
        <tissue evidence="1">Blood</tissue>
    </source>
</reference>
<sequence>PDWLTEEKRCLLVPWSGCPGCGTARLCHAAETEPPFSEQGRAAGVPGNASAMWVPEPCATVPADLIL</sequence>
<protein>
    <submittedName>
        <fullName evidence="1">Uncharacterized protein</fullName>
    </submittedName>
</protein>
<feature type="non-terminal residue" evidence="1">
    <location>
        <position position="1"/>
    </location>
</feature>
<feature type="non-terminal residue" evidence="1">
    <location>
        <position position="67"/>
    </location>
</feature>
<dbReference type="EMBL" id="JAMKFB020000011">
    <property type="protein sequence ID" value="KAL0180746.1"/>
    <property type="molecule type" value="Genomic_DNA"/>
</dbReference>
<organism evidence="1 2">
    <name type="scientific">Cirrhinus mrigala</name>
    <name type="common">Mrigala</name>
    <dbReference type="NCBI Taxonomy" id="683832"/>
    <lineage>
        <taxon>Eukaryota</taxon>
        <taxon>Metazoa</taxon>
        <taxon>Chordata</taxon>
        <taxon>Craniata</taxon>
        <taxon>Vertebrata</taxon>
        <taxon>Euteleostomi</taxon>
        <taxon>Actinopterygii</taxon>
        <taxon>Neopterygii</taxon>
        <taxon>Teleostei</taxon>
        <taxon>Ostariophysi</taxon>
        <taxon>Cypriniformes</taxon>
        <taxon>Cyprinidae</taxon>
        <taxon>Labeoninae</taxon>
        <taxon>Labeonini</taxon>
        <taxon>Cirrhinus</taxon>
    </lineage>
</organism>
<dbReference type="AlphaFoldDB" id="A0ABD0Q3P1"/>
<keyword evidence="2" id="KW-1185">Reference proteome</keyword>
<accession>A0ABD0Q3P1</accession>
<evidence type="ECO:0000313" key="1">
    <source>
        <dbReference type="EMBL" id="KAL0180746.1"/>
    </source>
</evidence>
<name>A0ABD0Q3P1_CIRMR</name>
<comment type="caution">
    <text evidence="1">The sequence shown here is derived from an EMBL/GenBank/DDBJ whole genome shotgun (WGS) entry which is preliminary data.</text>
</comment>
<dbReference type="Proteomes" id="UP001529510">
    <property type="component" value="Unassembled WGS sequence"/>
</dbReference>
<proteinExistence type="predicted"/>
<evidence type="ECO:0000313" key="2">
    <source>
        <dbReference type="Proteomes" id="UP001529510"/>
    </source>
</evidence>
<gene>
    <name evidence="1" type="ORF">M9458_023152</name>
</gene>